<reference evidence="2 3" key="1">
    <citation type="submission" date="2018-05" db="EMBL/GenBank/DDBJ databases">
        <title>complete genome sequence of Aquabacterium olei NBRC 110486.</title>
        <authorList>
            <person name="Tang B."/>
            <person name="Chang J."/>
            <person name="Zhang L."/>
            <person name="Yang H."/>
        </authorList>
    </citation>
    <scope>NUCLEOTIDE SEQUENCE [LARGE SCALE GENOMIC DNA]</scope>
    <source>
        <strain evidence="2 3">NBRC 110486</strain>
    </source>
</reference>
<dbReference type="KEGG" id="aon:DEH84_07135"/>
<evidence type="ECO:0000313" key="2">
    <source>
        <dbReference type="EMBL" id="AWI53228.1"/>
    </source>
</evidence>
<evidence type="ECO:0000313" key="3">
    <source>
        <dbReference type="Proteomes" id="UP000244892"/>
    </source>
</evidence>
<dbReference type="AlphaFoldDB" id="A0A2U8FQV9"/>
<dbReference type="OrthoDB" id="8549814at2"/>
<dbReference type="EMBL" id="CP029210">
    <property type="protein sequence ID" value="AWI53228.1"/>
    <property type="molecule type" value="Genomic_DNA"/>
</dbReference>
<protein>
    <submittedName>
        <fullName evidence="2">Uncharacterized protein</fullName>
    </submittedName>
</protein>
<keyword evidence="3" id="KW-1185">Reference proteome</keyword>
<organism evidence="2 3">
    <name type="scientific">Aquabacterium olei</name>
    <dbReference type="NCBI Taxonomy" id="1296669"/>
    <lineage>
        <taxon>Bacteria</taxon>
        <taxon>Pseudomonadati</taxon>
        <taxon>Pseudomonadota</taxon>
        <taxon>Betaproteobacteria</taxon>
        <taxon>Burkholderiales</taxon>
        <taxon>Aquabacterium</taxon>
    </lineage>
</organism>
<sequence length="116" mass="12671">MSRLLHATHPLQLVWGLLLWTVWFVLIYTVQALSCVSPAPHAAVHPTAVNTALLMIGVGFAAVMVWMMWRCLRASRQAALPATGRFIALTAAVLHGTAAFSTLFVALPLWRLPPCL</sequence>
<gene>
    <name evidence="2" type="ORF">DEH84_07135</name>
</gene>
<evidence type="ECO:0000256" key="1">
    <source>
        <dbReference type="SAM" id="Phobius"/>
    </source>
</evidence>
<keyword evidence="1" id="KW-0472">Membrane</keyword>
<accession>A0A2U8FQV9</accession>
<proteinExistence type="predicted"/>
<name>A0A2U8FQV9_9BURK</name>
<feature type="transmembrane region" description="Helical" evidence="1">
    <location>
        <begin position="48"/>
        <end position="66"/>
    </location>
</feature>
<keyword evidence="1" id="KW-1133">Transmembrane helix</keyword>
<dbReference type="RefSeq" id="WP_109036059.1">
    <property type="nucleotide sequence ID" value="NZ_CP029210.1"/>
</dbReference>
<feature type="transmembrane region" description="Helical" evidence="1">
    <location>
        <begin position="86"/>
        <end position="110"/>
    </location>
</feature>
<keyword evidence="1" id="KW-0812">Transmembrane</keyword>
<dbReference type="Proteomes" id="UP000244892">
    <property type="component" value="Chromosome"/>
</dbReference>